<comment type="caution">
    <text evidence="4">The sequence shown here is derived from an EMBL/GenBank/DDBJ whole genome shotgun (WGS) entry which is preliminary data.</text>
</comment>
<evidence type="ECO:0000256" key="2">
    <source>
        <dbReference type="SAM" id="MobiDB-lite"/>
    </source>
</evidence>
<dbReference type="SUPFAM" id="SSF47095">
    <property type="entry name" value="HMG-box"/>
    <property type="match status" value="1"/>
</dbReference>
<dbReference type="EMBL" id="PTQR01000039">
    <property type="protein sequence ID" value="TKX24436.1"/>
    <property type="molecule type" value="Genomic_DNA"/>
</dbReference>
<dbReference type="Proteomes" id="UP000308133">
    <property type="component" value="Unassembled WGS sequence"/>
</dbReference>
<dbReference type="PRINTS" id="PR00886">
    <property type="entry name" value="HIGHMOBLTY12"/>
</dbReference>
<evidence type="ECO:0000256" key="1">
    <source>
        <dbReference type="PROSITE-ProRule" id="PRU00267"/>
    </source>
</evidence>
<evidence type="ECO:0000313" key="5">
    <source>
        <dbReference type="Proteomes" id="UP000308133"/>
    </source>
</evidence>
<reference evidence="4 5" key="1">
    <citation type="submission" date="2018-02" db="EMBL/GenBank/DDBJ databases">
        <title>Draft genome sequences of Elsinoe sp., causing black scab on jojoba.</title>
        <authorList>
            <person name="Stodart B."/>
            <person name="Jeffress S."/>
            <person name="Ash G."/>
            <person name="Arun Chinnappa K."/>
        </authorList>
    </citation>
    <scope>NUCLEOTIDE SEQUENCE [LARGE SCALE GENOMIC DNA]</scope>
    <source>
        <strain evidence="4 5">Hillstone_2</strain>
    </source>
</reference>
<dbReference type="Gene3D" id="1.10.30.10">
    <property type="entry name" value="High mobility group box domain"/>
    <property type="match status" value="1"/>
</dbReference>
<dbReference type="GO" id="GO:0003677">
    <property type="term" value="F:DNA binding"/>
    <property type="evidence" value="ECO:0007669"/>
    <property type="project" value="UniProtKB-UniRule"/>
</dbReference>
<feature type="compositionally biased region" description="Basic and acidic residues" evidence="2">
    <location>
        <begin position="188"/>
        <end position="212"/>
    </location>
</feature>
<dbReference type="InterPro" id="IPR009071">
    <property type="entry name" value="HMG_box_dom"/>
</dbReference>
<evidence type="ECO:0000259" key="3">
    <source>
        <dbReference type="PROSITE" id="PS50118"/>
    </source>
</evidence>
<organism evidence="4 5">
    <name type="scientific">Elsinoe australis</name>
    <dbReference type="NCBI Taxonomy" id="40998"/>
    <lineage>
        <taxon>Eukaryota</taxon>
        <taxon>Fungi</taxon>
        <taxon>Dikarya</taxon>
        <taxon>Ascomycota</taxon>
        <taxon>Pezizomycotina</taxon>
        <taxon>Dothideomycetes</taxon>
        <taxon>Dothideomycetidae</taxon>
        <taxon>Myriangiales</taxon>
        <taxon>Elsinoaceae</taxon>
        <taxon>Elsinoe</taxon>
    </lineage>
</organism>
<gene>
    <name evidence="4" type="ORF">C1H76_3042</name>
</gene>
<protein>
    <recommendedName>
        <fullName evidence="3">HMG box domain-containing protein</fullName>
    </recommendedName>
</protein>
<keyword evidence="1" id="KW-0238">DNA-binding</keyword>
<accession>A0A4U7B6Q6</accession>
<name>A0A4U7B6Q6_9PEZI</name>
<feature type="region of interest" description="Disordered" evidence="2">
    <location>
        <begin position="177"/>
        <end position="227"/>
    </location>
</feature>
<evidence type="ECO:0000313" key="4">
    <source>
        <dbReference type="EMBL" id="TKX24436.1"/>
    </source>
</evidence>
<feature type="DNA-binding region" description="HMG box" evidence="1">
    <location>
        <begin position="1"/>
        <end position="47"/>
    </location>
</feature>
<keyword evidence="1" id="KW-0539">Nucleus</keyword>
<proteinExistence type="predicted"/>
<feature type="domain" description="HMG box" evidence="3">
    <location>
        <begin position="1"/>
        <end position="47"/>
    </location>
</feature>
<dbReference type="Pfam" id="PF00505">
    <property type="entry name" value="HMG_box"/>
    <property type="match status" value="1"/>
</dbReference>
<dbReference type="PROSITE" id="PS50118">
    <property type="entry name" value="HMG_BOX_2"/>
    <property type="match status" value="1"/>
</dbReference>
<sequence length="245" mass="26640">MTQRHKVENGNPGISLGDVSKAIARMWQKASEVEKAPFEAEAAAEREICAASKVTHQEQEATAGEGSDDDRRYEHIPYNFVIPAVMSAGGTGVKPEVEAKNDVAEESGVGQLKPNSIDKTEDTLKDLRKLIADELSFPGAPTGQARAEQIVKRPRDTWSVQVQTRLADKDGMAYADVGGGALPDQSFGEDRSDDMIHTAEPPLKRLAKEASMKKASKPRQSRHFSAELPVNRSWGMVGGMLRNDG</sequence>
<dbReference type="AlphaFoldDB" id="A0A4U7B6Q6"/>
<feature type="region of interest" description="Disordered" evidence="2">
    <location>
        <begin position="52"/>
        <end position="72"/>
    </location>
</feature>
<dbReference type="GO" id="GO:0005634">
    <property type="term" value="C:nucleus"/>
    <property type="evidence" value="ECO:0007669"/>
    <property type="project" value="UniProtKB-UniRule"/>
</dbReference>
<dbReference type="InterPro" id="IPR036910">
    <property type="entry name" value="HMG_box_dom_sf"/>
</dbReference>